<dbReference type="PANTHER" id="PTHR38355:SF1">
    <property type="entry name" value="OS06G0149500 PROTEIN"/>
    <property type="match status" value="1"/>
</dbReference>
<dbReference type="Proteomes" id="UP001604336">
    <property type="component" value="Unassembled WGS sequence"/>
</dbReference>
<dbReference type="EMBL" id="JBFOLK010000005">
    <property type="protein sequence ID" value="KAL2513165.1"/>
    <property type="molecule type" value="Genomic_DNA"/>
</dbReference>
<proteinExistence type="predicted"/>
<gene>
    <name evidence="1" type="ORF">Adt_18765</name>
</gene>
<organism evidence="1 2">
    <name type="scientific">Abeliophyllum distichum</name>
    <dbReference type="NCBI Taxonomy" id="126358"/>
    <lineage>
        <taxon>Eukaryota</taxon>
        <taxon>Viridiplantae</taxon>
        <taxon>Streptophyta</taxon>
        <taxon>Embryophyta</taxon>
        <taxon>Tracheophyta</taxon>
        <taxon>Spermatophyta</taxon>
        <taxon>Magnoliopsida</taxon>
        <taxon>eudicotyledons</taxon>
        <taxon>Gunneridae</taxon>
        <taxon>Pentapetalae</taxon>
        <taxon>asterids</taxon>
        <taxon>lamiids</taxon>
        <taxon>Lamiales</taxon>
        <taxon>Oleaceae</taxon>
        <taxon>Forsythieae</taxon>
        <taxon>Abeliophyllum</taxon>
    </lineage>
</organism>
<keyword evidence="2" id="KW-1185">Reference proteome</keyword>
<evidence type="ECO:0000313" key="1">
    <source>
        <dbReference type="EMBL" id="KAL2513165.1"/>
    </source>
</evidence>
<comment type="caution">
    <text evidence="1">The sequence shown here is derived from an EMBL/GenBank/DDBJ whole genome shotgun (WGS) entry which is preliminary data.</text>
</comment>
<protein>
    <submittedName>
        <fullName evidence="1">Uncharacterized protein</fullName>
    </submittedName>
</protein>
<reference evidence="2" key="1">
    <citation type="submission" date="2024-07" db="EMBL/GenBank/DDBJ databases">
        <title>Two chromosome-level genome assemblies of Korean endemic species Abeliophyllum distichum and Forsythia ovata (Oleaceae).</title>
        <authorList>
            <person name="Jang H."/>
        </authorList>
    </citation>
    <scope>NUCLEOTIDE SEQUENCE [LARGE SCALE GENOMIC DNA]</scope>
</reference>
<dbReference type="PANTHER" id="PTHR38355">
    <property type="entry name" value="OS06G0149500 PROTEIN"/>
    <property type="match status" value="1"/>
</dbReference>
<evidence type="ECO:0000313" key="2">
    <source>
        <dbReference type="Proteomes" id="UP001604336"/>
    </source>
</evidence>
<dbReference type="AlphaFoldDB" id="A0ABD1TKA8"/>
<sequence length="118" mass="12611">MEQAANLVQRAANSNAVINTLLAGAFAVLSLRSVQQQRFIEALEAEKDSLVKANKGLKKTIWDWKQQLFSEAEANPRYAVVPLSTLKVIYGEATPAAPVISGGADNGDGKSPASKIMI</sequence>
<name>A0ABD1TKA8_9LAMI</name>
<accession>A0ABD1TKA8</accession>